<reference evidence="1" key="1">
    <citation type="submission" date="2021-06" db="EMBL/GenBank/DDBJ databases">
        <title>Complete genome sequence of Nocardioides sp. G188.</title>
        <authorList>
            <person name="Im W.-T."/>
        </authorList>
    </citation>
    <scope>NUCLEOTIDE SEQUENCE</scope>
    <source>
        <strain evidence="1">G188</strain>
    </source>
</reference>
<dbReference type="AlphaFoldDB" id="A0A975SXW2"/>
<dbReference type="EMBL" id="CP077062">
    <property type="protein sequence ID" value="QWZ07812.1"/>
    <property type="molecule type" value="Genomic_DNA"/>
</dbReference>
<sequence>MGTLGADTSEDCRCTIGEDHNDYGVLMAEVNFGQDDQDDGDRDSDETLNVYDAADIWMSHGMDEDYTFGYSEDELRRAAGR</sequence>
<dbReference type="Proteomes" id="UP000683575">
    <property type="component" value="Chromosome"/>
</dbReference>
<organism evidence="1 2">
    <name type="scientific">Nocardioides panacis</name>
    <dbReference type="NCBI Taxonomy" id="2849501"/>
    <lineage>
        <taxon>Bacteria</taxon>
        <taxon>Bacillati</taxon>
        <taxon>Actinomycetota</taxon>
        <taxon>Actinomycetes</taxon>
        <taxon>Propionibacteriales</taxon>
        <taxon>Nocardioidaceae</taxon>
        <taxon>Nocardioides</taxon>
    </lineage>
</organism>
<keyword evidence="2" id="KW-1185">Reference proteome</keyword>
<evidence type="ECO:0000313" key="1">
    <source>
        <dbReference type="EMBL" id="QWZ07812.1"/>
    </source>
</evidence>
<dbReference type="KEGG" id="nps:KRR39_20870"/>
<dbReference type="RefSeq" id="WP_216939322.1">
    <property type="nucleotide sequence ID" value="NZ_CP077062.1"/>
</dbReference>
<protein>
    <submittedName>
        <fullName evidence="1">Uncharacterized protein</fullName>
    </submittedName>
</protein>
<proteinExistence type="predicted"/>
<gene>
    <name evidence="1" type="ORF">KRR39_20870</name>
</gene>
<evidence type="ECO:0000313" key="2">
    <source>
        <dbReference type="Proteomes" id="UP000683575"/>
    </source>
</evidence>
<name>A0A975SXW2_9ACTN</name>
<accession>A0A975SXW2</accession>